<name>A0A7C4Y3S7_9BACT</name>
<feature type="transmembrane region" description="Helical" evidence="1">
    <location>
        <begin position="9"/>
        <end position="34"/>
    </location>
</feature>
<proteinExistence type="predicted"/>
<evidence type="ECO:0000256" key="1">
    <source>
        <dbReference type="SAM" id="Phobius"/>
    </source>
</evidence>
<reference evidence="2" key="1">
    <citation type="journal article" date="2020" name="mSystems">
        <title>Genome- and Community-Level Interaction Insights into Carbon Utilization and Element Cycling Functions of Hydrothermarchaeota in Hydrothermal Sediment.</title>
        <authorList>
            <person name="Zhou Z."/>
            <person name="Liu Y."/>
            <person name="Xu W."/>
            <person name="Pan J."/>
            <person name="Luo Z.H."/>
            <person name="Li M."/>
        </authorList>
    </citation>
    <scope>NUCLEOTIDE SEQUENCE [LARGE SCALE GENOMIC DNA]</scope>
    <source>
        <strain evidence="2">SpSt-794</strain>
    </source>
</reference>
<dbReference type="InterPro" id="IPR025470">
    <property type="entry name" value="DUF4321"/>
</dbReference>
<keyword evidence="1" id="KW-0812">Transmembrane</keyword>
<organism evidence="2">
    <name type="scientific">Caldisericum exile</name>
    <dbReference type="NCBI Taxonomy" id="693075"/>
    <lineage>
        <taxon>Bacteria</taxon>
        <taxon>Pseudomonadati</taxon>
        <taxon>Caldisericota/Cryosericota group</taxon>
        <taxon>Caldisericota</taxon>
        <taxon>Caldisericia</taxon>
        <taxon>Caldisericales</taxon>
        <taxon>Caldisericaceae</taxon>
        <taxon>Caldisericum</taxon>
    </lineage>
</organism>
<evidence type="ECO:0000313" key="2">
    <source>
        <dbReference type="EMBL" id="HGW60100.1"/>
    </source>
</evidence>
<gene>
    <name evidence="2" type="ORF">ENV82_01480</name>
</gene>
<accession>A0A7C4Y3S7</accession>
<keyword evidence="1" id="KW-0472">Membrane</keyword>
<comment type="caution">
    <text evidence="2">The sequence shown here is derived from an EMBL/GenBank/DDBJ whole genome shotgun (WGS) entry which is preliminary data.</text>
</comment>
<sequence>MRKFAFGRFFLFLIVGFIVGTALGLFVGKVFPIFSSGIHAGIPSFSLDLVFLKLNFGIEIELNVGTIIGVVVFVLLFTLT</sequence>
<dbReference type="AlphaFoldDB" id="A0A7C4Y3S7"/>
<keyword evidence="1" id="KW-1133">Transmembrane helix</keyword>
<feature type="transmembrane region" description="Helical" evidence="1">
    <location>
        <begin position="54"/>
        <end position="79"/>
    </location>
</feature>
<dbReference type="Pfam" id="PF14209">
    <property type="entry name" value="DUF4321"/>
    <property type="match status" value="1"/>
</dbReference>
<dbReference type="EMBL" id="DTHV01000045">
    <property type="protein sequence ID" value="HGW60100.1"/>
    <property type="molecule type" value="Genomic_DNA"/>
</dbReference>
<protein>
    <submittedName>
        <fullName evidence="2">DUF4321 domain-containing protein</fullName>
    </submittedName>
</protein>